<comment type="caution">
    <text evidence="3">The sequence shown here is derived from an EMBL/GenBank/DDBJ whole genome shotgun (WGS) entry which is preliminary data.</text>
</comment>
<feature type="domain" description="Abortive phage infection protein C-terminal" evidence="2">
    <location>
        <begin position="254"/>
        <end position="502"/>
    </location>
</feature>
<evidence type="ECO:0000256" key="1">
    <source>
        <dbReference type="SAM" id="MobiDB-lite"/>
    </source>
</evidence>
<gene>
    <name evidence="3" type="ORF">PQR66_38060</name>
</gene>
<proteinExistence type="predicted"/>
<dbReference type="RefSeq" id="WP_408335783.1">
    <property type="nucleotide sequence ID" value="NZ_JAQQFH010000060.1"/>
</dbReference>
<dbReference type="Pfam" id="PF10592">
    <property type="entry name" value="AIPR"/>
    <property type="match status" value="1"/>
</dbReference>
<evidence type="ECO:0000313" key="4">
    <source>
        <dbReference type="Proteomes" id="UP001629249"/>
    </source>
</evidence>
<name>A0ABW9A0V4_9BURK</name>
<accession>A0ABW9A0V4</accession>
<evidence type="ECO:0000313" key="3">
    <source>
        <dbReference type="EMBL" id="MFL9888879.1"/>
    </source>
</evidence>
<protein>
    <submittedName>
        <fullName evidence="3">AIPR family protein</fullName>
    </submittedName>
</protein>
<dbReference type="Proteomes" id="UP001629249">
    <property type="component" value="Unassembled WGS sequence"/>
</dbReference>
<reference evidence="3 4" key="1">
    <citation type="journal article" date="2024" name="Chem. Sci.">
        <title>Discovery of megapolipeptins by genome mining of a Burkholderiales bacteria collection.</title>
        <authorList>
            <person name="Paulo B.S."/>
            <person name="Recchia M.J.J."/>
            <person name="Lee S."/>
            <person name="Fergusson C.H."/>
            <person name="Romanowski S.B."/>
            <person name="Hernandez A."/>
            <person name="Krull N."/>
            <person name="Liu D.Y."/>
            <person name="Cavanagh H."/>
            <person name="Bos A."/>
            <person name="Gray C.A."/>
            <person name="Murphy B.T."/>
            <person name="Linington R.G."/>
            <person name="Eustaquio A.S."/>
        </authorList>
    </citation>
    <scope>NUCLEOTIDE SEQUENCE [LARGE SCALE GENOMIC DNA]</scope>
    <source>
        <strain evidence="3 4">RL16-012-BIC-B</strain>
    </source>
</reference>
<sequence length="693" mass="76902">MAKNDAVLLDGIVSQRATAENLDVGEIFELFAFEQLLKSYDLSRQEIDAGWVDGKDDGGIDGFFTFVNGTLVVDPATFPWPKKGASIEVWIVSCKHHESFKQDPLNAILPTIEELLDFSKDAADFNAQYSEHLLKARDILVAAFRSTASGFPTLHFRFVYASRGDISELAINVEARGNQIKRLVNDYFSDAGVDFDYVGATELIALYRKTPFILELPYTEHLSGENGAYVVLVPVSAYAKFVSDEQGHIRRYLFDSNVRDFLGSNSVNQDIERTLSDANAPEFWWLNNGVTILATQAIPLGKTAAGNAMRLHDVQIVNGLQTTQTIFNFFSAASAVQVPSSVLVKIIVSENPTVRDEIIRATNNQSSVELAALTATDKVQRDIEEILLRYDWYYERRRNYYKNVGKPAERFVDPLFLAVGVVALVRKAPHAASRLKTRFMRDAESYEAVFSERLPILLWPKIASIMKLVDASIVDRLPKKKQANRLRAGWRGAVALVVVAEALGRLNFSIPDLLALDERGLHRDRIAEIFEMLYRTTTDAQSGAQMAHQPGRIDINTIAYARANGLAGLESVGRWQMPTSVVQSGKPGAKQPKATAQSPTPAARRFSDAEVEQVFSALPEQPWQKGMQQLVAAQTGLPLPIVRRAINYLITHGRVSIQHDGVVVNGDGIVTAIDPKTADPRHVIGEKFVRYLG</sequence>
<dbReference type="EMBL" id="JAQQFN010000051">
    <property type="protein sequence ID" value="MFL9888879.1"/>
    <property type="molecule type" value="Genomic_DNA"/>
</dbReference>
<feature type="region of interest" description="Disordered" evidence="1">
    <location>
        <begin position="581"/>
        <end position="602"/>
    </location>
</feature>
<evidence type="ECO:0000259" key="2">
    <source>
        <dbReference type="Pfam" id="PF10592"/>
    </source>
</evidence>
<organism evidence="3 4">
    <name type="scientific">Paraburkholderia agricolaris</name>
    <dbReference type="NCBI Taxonomy" id="2152888"/>
    <lineage>
        <taxon>Bacteria</taxon>
        <taxon>Pseudomonadati</taxon>
        <taxon>Pseudomonadota</taxon>
        <taxon>Betaproteobacteria</taxon>
        <taxon>Burkholderiales</taxon>
        <taxon>Burkholderiaceae</taxon>
        <taxon>Paraburkholderia</taxon>
    </lineage>
</organism>
<dbReference type="InterPro" id="IPR018891">
    <property type="entry name" value="AIPR_C"/>
</dbReference>
<keyword evidence="4" id="KW-1185">Reference proteome</keyword>